<evidence type="ECO:0000256" key="1">
    <source>
        <dbReference type="SAM" id="Phobius"/>
    </source>
</evidence>
<dbReference type="AlphaFoldDB" id="A0A9D7K1U3"/>
<proteinExistence type="predicted"/>
<organism evidence="2 3">
    <name type="scientific">Candidatus Proximibacter danicus</name>
    <dbReference type="NCBI Taxonomy" id="2954365"/>
    <lineage>
        <taxon>Bacteria</taxon>
        <taxon>Pseudomonadati</taxon>
        <taxon>Pseudomonadota</taxon>
        <taxon>Betaproteobacteria</taxon>
        <taxon>Candidatus Proximibacter</taxon>
    </lineage>
</organism>
<name>A0A9D7K1U3_9PROT</name>
<evidence type="ECO:0000313" key="3">
    <source>
        <dbReference type="Proteomes" id="UP000886689"/>
    </source>
</evidence>
<sequence>MPGDRGLNIPAAQVREALAGSGALFIDMKAEFDILYGDYLSEAVRLSLAGFVAIVLLLAATLRFAVRFHYALFFHSGDEQPDADTLTSMAVANLTTSSASAPLVCRRYRCSKPLASPSAPAPYWPAADRHVRSAAQRQEGQMSTLRTVDLVRGGDTLLVLLPGAYMQPENFVAAGFPRSAGKPPAGA</sequence>
<keyword evidence="1" id="KW-0472">Membrane</keyword>
<keyword evidence="1" id="KW-1133">Transmembrane helix</keyword>
<feature type="transmembrane region" description="Helical" evidence="1">
    <location>
        <begin position="46"/>
        <end position="66"/>
    </location>
</feature>
<evidence type="ECO:0000313" key="2">
    <source>
        <dbReference type="EMBL" id="MBK8524884.1"/>
    </source>
</evidence>
<keyword evidence="1" id="KW-0812">Transmembrane</keyword>
<gene>
    <name evidence="2" type="ORF">IPL58_12910</name>
</gene>
<dbReference type="Proteomes" id="UP000886689">
    <property type="component" value="Unassembled WGS sequence"/>
</dbReference>
<accession>A0A9D7K1U3</accession>
<reference evidence="2" key="1">
    <citation type="submission" date="2020-10" db="EMBL/GenBank/DDBJ databases">
        <title>Connecting structure to function with the recovery of over 1000 high-quality activated sludge metagenome-assembled genomes encoding full-length rRNA genes using long-read sequencing.</title>
        <authorList>
            <person name="Singleton C.M."/>
            <person name="Petriglieri F."/>
            <person name="Kristensen J.M."/>
            <person name="Kirkegaard R.H."/>
            <person name="Michaelsen T.Y."/>
            <person name="Andersen M.H."/>
            <person name="Karst S.M."/>
            <person name="Dueholm M.S."/>
            <person name="Nielsen P.H."/>
            <person name="Albertsen M."/>
        </authorList>
    </citation>
    <scope>NUCLEOTIDE SEQUENCE</scope>
    <source>
        <strain evidence="2">Hirt_18-Q3-R61-65_BATAC.395</strain>
    </source>
</reference>
<comment type="caution">
    <text evidence="2">The sequence shown here is derived from an EMBL/GenBank/DDBJ whole genome shotgun (WGS) entry which is preliminary data.</text>
</comment>
<protein>
    <submittedName>
        <fullName evidence="2">Uncharacterized protein</fullName>
    </submittedName>
</protein>
<dbReference type="EMBL" id="JADJUC010000017">
    <property type="protein sequence ID" value="MBK8524884.1"/>
    <property type="molecule type" value="Genomic_DNA"/>
</dbReference>